<keyword evidence="3" id="KW-1185">Reference proteome</keyword>
<name>A0ABT3JW30_9XANT</name>
<reference evidence="2 3" key="1">
    <citation type="submission" date="2022-10" db="EMBL/GenBank/DDBJ databases">
        <title>Xanthomonas sp. H13-6.</title>
        <authorList>
            <person name="Liu X."/>
            <person name="Deng Z."/>
            <person name="Jiang Y."/>
            <person name="Yu T."/>
            <person name="Ai J."/>
        </authorList>
    </citation>
    <scope>NUCLEOTIDE SEQUENCE [LARGE SCALE GENOMIC DNA]</scope>
    <source>
        <strain evidence="2 3">H13-6</strain>
    </source>
</reference>
<dbReference type="RefSeq" id="WP_265127681.1">
    <property type="nucleotide sequence ID" value="NZ_JAPCHY010000007.1"/>
</dbReference>
<proteinExistence type="predicted"/>
<dbReference type="SUPFAM" id="SSF160631">
    <property type="entry name" value="SMI1/KNR4-like"/>
    <property type="match status" value="1"/>
</dbReference>
<accession>A0ABT3JW30</accession>
<protein>
    <submittedName>
        <fullName evidence="2">SMI1/KNR4 family protein</fullName>
    </submittedName>
</protein>
<sequence length="331" mass="36307">MPAFPDDIDLQAFWEDSDYARGNVTGVAPDDDLVASLEAELGYRLPASYLAFMRRHNGGIPHNCCFPTAEATSWAEDHVAIAEFLSIGRDKSYSIGGELGSRFHVEEWGYPDLGVYICSCPSAGHDMVALDYRRCGPGGEPQVVHVDQEADYRVTFLADDFESFVRGLVPEDAYDTSLDDYEDGLLAVTRGAFSPALAPLLEDFGPLPRIAEAMRAQALRILEEKRHFLLHGDPGSWLMYDLQFWVYQRRHRVEGCEDYLRDEAYPALVAMADTGFSTGGHAPGFVADWFDARLAAGELVRGEGGIAFSAAHEAKLHGQALALLDGTHGAA</sequence>
<dbReference type="Pfam" id="PF14568">
    <property type="entry name" value="SUKH_6"/>
    <property type="match status" value="1"/>
</dbReference>
<dbReference type="InterPro" id="IPR037883">
    <property type="entry name" value="Knr4/Smi1-like_sf"/>
</dbReference>
<evidence type="ECO:0000313" key="2">
    <source>
        <dbReference type="EMBL" id="MCW4472696.1"/>
    </source>
</evidence>
<organism evidence="2 3">
    <name type="scientific">Xanthomonas chitinilytica</name>
    <dbReference type="NCBI Taxonomy" id="2989819"/>
    <lineage>
        <taxon>Bacteria</taxon>
        <taxon>Pseudomonadati</taxon>
        <taxon>Pseudomonadota</taxon>
        <taxon>Gammaproteobacteria</taxon>
        <taxon>Lysobacterales</taxon>
        <taxon>Lysobacteraceae</taxon>
        <taxon>Xanthomonas</taxon>
    </lineage>
</organism>
<gene>
    <name evidence="2" type="ORF">OK345_09280</name>
</gene>
<feature type="domain" description="Knr4/Smi1-like" evidence="1">
    <location>
        <begin position="28"/>
        <end position="167"/>
    </location>
</feature>
<dbReference type="EMBL" id="JAPCHY010000007">
    <property type="protein sequence ID" value="MCW4472696.1"/>
    <property type="molecule type" value="Genomic_DNA"/>
</dbReference>
<dbReference type="InterPro" id="IPR018958">
    <property type="entry name" value="Knr4/Smi1-like_dom"/>
</dbReference>
<dbReference type="Proteomes" id="UP001209922">
    <property type="component" value="Unassembled WGS sequence"/>
</dbReference>
<dbReference type="Gene3D" id="3.40.1580.10">
    <property type="entry name" value="SMI1/KNR4-like"/>
    <property type="match status" value="1"/>
</dbReference>
<dbReference type="SMART" id="SM00860">
    <property type="entry name" value="SMI1_KNR4"/>
    <property type="match status" value="1"/>
</dbReference>
<evidence type="ECO:0000313" key="3">
    <source>
        <dbReference type="Proteomes" id="UP001209922"/>
    </source>
</evidence>
<comment type="caution">
    <text evidence="2">The sequence shown here is derived from an EMBL/GenBank/DDBJ whole genome shotgun (WGS) entry which is preliminary data.</text>
</comment>
<evidence type="ECO:0000259" key="1">
    <source>
        <dbReference type="SMART" id="SM00860"/>
    </source>
</evidence>